<gene>
    <name evidence="1" type="ORF">DIT97_15355</name>
</gene>
<proteinExistence type="predicted"/>
<dbReference type="Proteomes" id="UP000263642">
    <property type="component" value="Unassembled WGS sequence"/>
</dbReference>
<name>A0A3D3R6F9_9PLAN</name>
<evidence type="ECO:0000313" key="1">
    <source>
        <dbReference type="EMBL" id="HCO24339.1"/>
    </source>
</evidence>
<accession>A0A3D3R6F9</accession>
<sequence length="183" mass="20300">MQRIVGRKYTERRLFQTVLPTVITLTLVLLISQQVGAGEPEITVSADGPFPAREYGPGEDVYVGKVLVSGKTFHELNLNVPDLAEVRSLNTSRHDDQFNVGVTFVFPGKPGDHKVRVTARLLDECGNVLQIQSCICGDARNIPGNSYFGFSMAAARYNSETLRFKDCEHLPIHRVEVSLINVK</sequence>
<dbReference type="AlphaFoldDB" id="A0A3D3R6F9"/>
<protein>
    <submittedName>
        <fullName evidence="1">Uncharacterized protein</fullName>
    </submittedName>
</protein>
<reference evidence="1 2" key="1">
    <citation type="journal article" date="2018" name="Nat. Biotechnol.">
        <title>A standardized bacterial taxonomy based on genome phylogeny substantially revises the tree of life.</title>
        <authorList>
            <person name="Parks D.H."/>
            <person name="Chuvochina M."/>
            <person name="Waite D.W."/>
            <person name="Rinke C."/>
            <person name="Skarshewski A."/>
            <person name="Chaumeil P.A."/>
            <person name="Hugenholtz P."/>
        </authorList>
    </citation>
    <scope>NUCLEOTIDE SEQUENCE [LARGE SCALE GENOMIC DNA]</scope>
    <source>
        <strain evidence="1">UBA9375</strain>
    </source>
</reference>
<organism evidence="1 2">
    <name type="scientific">Gimesia maris</name>
    <dbReference type="NCBI Taxonomy" id="122"/>
    <lineage>
        <taxon>Bacteria</taxon>
        <taxon>Pseudomonadati</taxon>
        <taxon>Planctomycetota</taxon>
        <taxon>Planctomycetia</taxon>
        <taxon>Planctomycetales</taxon>
        <taxon>Planctomycetaceae</taxon>
        <taxon>Gimesia</taxon>
    </lineage>
</organism>
<dbReference type="EMBL" id="DQAY01000089">
    <property type="protein sequence ID" value="HCO24339.1"/>
    <property type="molecule type" value="Genomic_DNA"/>
</dbReference>
<evidence type="ECO:0000313" key="2">
    <source>
        <dbReference type="Proteomes" id="UP000263642"/>
    </source>
</evidence>
<comment type="caution">
    <text evidence="1">The sequence shown here is derived from an EMBL/GenBank/DDBJ whole genome shotgun (WGS) entry which is preliminary data.</text>
</comment>